<dbReference type="SUPFAM" id="SSF52540">
    <property type="entry name" value="P-loop containing nucleoside triphosphate hydrolases"/>
    <property type="match status" value="1"/>
</dbReference>
<sequence>MNGDLQNSEIQPAAAEPKTIISTWVSETVDGSAVHGVENELMVLQKMLGKRHGGGGDGDGFRAIGIVGVGGIGKSTICQAFLQNPEVKSKFLPRIWVSMSTNSTGDDPDPKIALVKRILISLGVEKNFLAAQTLGRLLYALRLQLRGKSYLIVLDDAKEQQTQEEQEWYSDLNHSSEKIGEKLRDGFPKGGGGAVIVTSRSERAAKLMVGDQNLRCLVAQKDPESFWEIFRQQVENNGGNSINNPSNLKELKVELLKKCGGLPLAAKMMGQIKLQEENKKPEV</sequence>
<evidence type="ECO:0000313" key="4">
    <source>
        <dbReference type="RefSeq" id="XP_022158636.1"/>
    </source>
</evidence>
<dbReference type="Proteomes" id="UP000504603">
    <property type="component" value="Unplaced"/>
</dbReference>
<proteinExistence type="predicted"/>
<accession>A0A6J1E1I2</accession>
<dbReference type="AlphaFoldDB" id="A0A6J1E1I2"/>
<evidence type="ECO:0000259" key="2">
    <source>
        <dbReference type="Pfam" id="PF00931"/>
    </source>
</evidence>
<dbReference type="PANTHER" id="PTHR36766:SF41">
    <property type="entry name" value="AAA+ ATPASE DOMAIN-CONTAINING PROTEIN"/>
    <property type="match status" value="1"/>
</dbReference>
<evidence type="ECO:0000256" key="1">
    <source>
        <dbReference type="ARBA" id="ARBA00022821"/>
    </source>
</evidence>
<reference evidence="4" key="1">
    <citation type="submission" date="2025-08" db="UniProtKB">
        <authorList>
            <consortium name="RefSeq"/>
        </authorList>
    </citation>
    <scope>IDENTIFICATION</scope>
    <source>
        <strain evidence="4">OHB3-1</strain>
    </source>
</reference>
<dbReference type="Gene3D" id="1.10.8.430">
    <property type="entry name" value="Helical domain of apoptotic protease-activating factors"/>
    <property type="match status" value="1"/>
</dbReference>
<dbReference type="InterPro" id="IPR002182">
    <property type="entry name" value="NB-ARC"/>
</dbReference>
<dbReference type="GO" id="GO:0043531">
    <property type="term" value="F:ADP binding"/>
    <property type="evidence" value="ECO:0007669"/>
    <property type="project" value="InterPro"/>
</dbReference>
<dbReference type="Pfam" id="PF00931">
    <property type="entry name" value="NB-ARC"/>
    <property type="match status" value="1"/>
</dbReference>
<dbReference type="GeneID" id="111025084"/>
<dbReference type="PRINTS" id="PR00364">
    <property type="entry name" value="DISEASERSIST"/>
</dbReference>
<protein>
    <submittedName>
        <fullName evidence="4">Probable disease resistance protein At4g19060</fullName>
    </submittedName>
</protein>
<dbReference type="KEGG" id="mcha:111025084"/>
<dbReference type="RefSeq" id="XP_022158636.1">
    <property type="nucleotide sequence ID" value="XM_022302944.1"/>
</dbReference>
<keyword evidence="3" id="KW-1185">Reference proteome</keyword>
<gene>
    <name evidence="4" type="primary">LOC111025084</name>
</gene>
<dbReference type="OrthoDB" id="1900634at2759"/>
<feature type="domain" description="NB-ARC" evidence="2">
    <location>
        <begin position="59"/>
        <end position="236"/>
    </location>
</feature>
<dbReference type="Gene3D" id="3.40.50.300">
    <property type="entry name" value="P-loop containing nucleotide triphosphate hydrolases"/>
    <property type="match status" value="1"/>
</dbReference>
<organism evidence="3 4">
    <name type="scientific">Momordica charantia</name>
    <name type="common">Bitter gourd</name>
    <name type="synonym">Balsam pear</name>
    <dbReference type="NCBI Taxonomy" id="3673"/>
    <lineage>
        <taxon>Eukaryota</taxon>
        <taxon>Viridiplantae</taxon>
        <taxon>Streptophyta</taxon>
        <taxon>Embryophyta</taxon>
        <taxon>Tracheophyta</taxon>
        <taxon>Spermatophyta</taxon>
        <taxon>Magnoliopsida</taxon>
        <taxon>eudicotyledons</taxon>
        <taxon>Gunneridae</taxon>
        <taxon>Pentapetalae</taxon>
        <taxon>rosids</taxon>
        <taxon>fabids</taxon>
        <taxon>Cucurbitales</taxon>
        <taxon>Cucurbitaceae</taxon>
        <taxon>Momordiceae</taxon>
        <taxon>Momordica</taxon>
    </lineage>
</organism>
<dbReference type="InterPro" id="IPR027417">
    <property type="entry name" value="P-loop_NTPase"/>
</dbReference>
<dbReference type="GO" id="GO:0006952">
    <property type="term" value="P:defense response"/>
    <property type="evidence" value="ECO:0007669"/>
    <property type="project" value="UniProtKB-KW"/>
</dbReference>
<evidence type="ECO:0000313" key="3">
    <source>
        <dbReference type="Proteomes" id="UP000504603"/>
    </source>
</evidence>
<keyword evidence="1" id="KW-0611">Plant defense</keyword>
<name>A0A6J1E1I2_MOMCH</name>
<dbReference type="PANTHER" id="PTHR36766">
    <property type="entry name" value="PLANT BROAD-SPECTRUM MILDEW RESISTANCE PROTEIN RPW8"/>
    <property type="match status" value="1"/>
</dbReference>
<dbReference type="InterPro" id="IPR042197">
    <property type="entry name" value="Apaf_helical"/>
</dbReference>